<keyword evidence="1" id="KW-0812">Transmembrane</keyword>
<dbReference type="AlphaFoldDB" id="A0A399RPW8"/>
<organism evidence="2 3">
    <name type="scientific">Henriciella algicola</name>
    <dbReference type="NCBI Taxonomy" id="1608422"/>
    <lineage>
        <taxon>Bacteria</taxon>
        <taxon>Pseudomonadati</taxon>
        <taxon>Pseudomonadota</taxon>
        <taxon>Alphaproteobacteria</taxon>
        <taxon>Hyphomonadales</taxon>
        <taxon>Hyphomonadaceae</taxon>
        <taxon>Henriciella</taxon>
    </lineage>
</organism>
<keyword evidence="1" id="KW-0472">Membrane</keyword>
<feature type="transmembrane region" description="Helical" evidence="1">
    <location>
        <begin position="83"/>
        <end position="105"/>
    </location>
</feature>
<feature type="transmembrane region" description="Helical" evidence="1">
    <location>
        <begin position="117"/>
        <end position="137"/>
    </location>
</feature>
<name>A0A399RPW8_9PROT</name>
<keyword evidence="3" id="KW-1185">Reference proteome</keyword>
<protein>
    <submittedName>
        <fullName evidence="2">Uncharacterized protein</fullName>
    </submittedName>
</protein>
<feature type="transmembrane region" description="Helical" evidence="1">
    <location>
        <begin position="55"/>
        <end position="76"/>
    </location>
</feature>
<evidence type="ECO:0000313" key="3">
    <source>
        <dbReference type="Proteomes" id="UP000265845"/>
    </source>
</evidence>
<sequence length="141" mass="14742">MSNARSSPVDPAKGHHFSRQQLIRVVAVGLSVWLAGALLLRWLGPMGVYDGAARIVLYALIIPGTLPIILLLPVLAGIKRSQIAAAAAFATATAILMDGLALAWFPGLYGETIAQHAGAGAAILWGGAVAIFLGFFLNRDQ</sequence>
<dbReference type="Proteomes" id="UP000265845">
    <property type="component" value="Unassembled WGS sequence"/>
</dbReference>
<comment type="caution">
    <text evidence="2">The sequence shown here is derived from an EMBL/GenBank/DDBJ whole genome shotgun (WGS) entry which is preliminary data.</text>
</comment>
<keyword evidence="1" id="KW-1133">Transmembrane helix</keyword>
<gene>
    <name evidence="2" type="ORF">D1222_07280</name>
</gene>
<proteinExistence type="predicted"/>
<evidence type="ECO:0000313" key="2">
    <source>
        <dbReference type="EMBL" id="RIJ32027.1"/>
    </source>
</evidence>
<dbReference type="RefSeq" id="WP_119453515.1">
    <property type="nucleotide sequence ID" value="NZ_QWGA01000003.1"/>
</dbReference>
<evidence type="ECO:0000256" key="1">
    <source>
        <dbReference type="SAM" id="Phobius"/>
    </source>
</evidence>
<feature type="transmembrane region" description="Helical" evidence="1">
    <location>
        <begin position="21"/>
        <end position="43"/>
    </location>
</feature>
<reference evidence="2 3" key="1">
    <citation type="submission" date="2018-08" db="EMBL/GenBank/DDBJ databases">
        <title>Henriciella mobilis sp. nov., isolated from seawater.</title>
        <authorList>
            <person name="Cheng H."/>
            <person name="Wu Y.-H."/>
            <person name="Xu X.-W."/>
            <person name="Guo L.-L."/>
        </authorList>
    </citation>
    <scope>NUCLEOTIDE SEQUENCE [LARGE SCALE GENOMIC DNA]</scope>
    <source>
        <strain evidence="2 3">CCUG67844</strain>
    </source>
</reference>
<accession>A0A399RPW8</accession>
<dbReference type="EMBL" id="QWGA01000003">
    <property type="protein sequence ID" value="RIJ32027.1"/>
    <property type="molecule type" value="Genomic_DNA"/>
</dbReference>